<evidence type="ECO:0000313" key="8">
    <source>
        <dbReference type="EMBL" id="TWI95852.1"/>
    </source>
</evidence>
<keyword evidence="4" id="KW-0472">Membrane</keyword>
<proteinExistence type="inferred from homology"/>
<dbReference type="Pfam" id="PF07980">
    <property type="entry name" value="SusD_RagB"/>
    <property type="match status" value="1"/>
</dbReference>
<name>A0A562TQQ6_9SPHI</name>
<dbReference type="InterPro" id="IPR033985">
    <property type="entry name" value="SusD-like_N"/>
</dbReference>
<gene>
    <name evidence="8" type="ORF">JN11_04127</name>
</gene>
<evidence type="ECO:0000259" key="6">
    <source>
        <dbReference type="Pfam" id="PF07980"/>
    </source>
</evidence>
<feature type="domain" description="RagB/SusD" evidence="6">
    <location>
        <begin position="261"/>
        <end position="512"/>
    </location>
</feature>
<protein>
    <submittedName>
        <fullName evidence="8">Putative outer membrane starch-binding protein</fullName>
    </submittedName>
</protein>
<dbReference type="GO" id="GO:0009279">
    <property type="term" value="C:cell outer membrane"/>
    <property type="evidence" value="ECO:0007669"/>
    <property type="project" value="UniProtKB-SubCell"/>
</dbReference>
<dbReference type="EMBL" id="VLLI01000014">
    <property type="protein sequence ID" value="TWI95852.1"/>
    <property type="molecule type" value="Genomic_DNA"/>
</dbReference>
<evidence type="ECO:0000256" key="2">
    <source>
        <dbReference type="ARBA" id="ARBA00006275"/>
    </source>
</evidence>
<dbReference type="PROSITE" id="PS51257">
    <property type="entry name" value="PROKAR_LIPOPROTEIN"/>
    <property type="match status" value="1"/>
</dbReference>
<dbReference type="SUPFAM" id="SSF48452">
    <property type="entry name" value="TPR-like"/>
    <property type="match status" value="1"/>
</dbReference>
<evidence type="ECO:0000256" key="5">
    <source>
        <dbReference type="ARBA" id="ARBA00023237"/>
    </source>
</evidence>
<dbReference type="Gene3D" id="1.25.40.390">
    <property type="match status" value="1"/>
</dbReference>
<evidence type="ECO:0000259" key="7">
    <source>
        <dbReference type="Pfam" id="PF14322"/>
    </source>
</evidence>
<evidence type="ECO:0000256" key="1">
    <source>
        <dbReference type="ARBA" id="ARBA00004442"/>
    </source>
</evidence>
<dbReference type="InterPro" id="IPR011990">
    <property type="entry name" value="TPR-like_helical_dom_sf"/>
</dbReference>
<comment type="similarity">
    <text evidence="2">Belongs to the SusD family.</text>
</comment>
<dbReference type="Proteomes" id="UP000317010">
    <property type="component" value="Unassembled WGS sequence"/>
</dbReference>
<dbReference type="InterPro" id="IPR012944">
    <property type="entry name" value="SusD_RagB_dom"/>
</dbReference>
<organism evidence="8 9">
    <name type="scientific">Mucilaginibacter frigoritolerans</name>
    <dbReference type="NCBI Taxonomy" id="652788"/>
    <lineage>
        <taxon>Bacteria</taxon>
        <taxon>Pseudomonadati</taxon>
        <taxon>Bacteroidota</taxon>
        <taxon>Sphingobacteriia</taxon>
        <taxon>Sphingobacteriales</taxon>
        <taxon>Sphingobacteriaceae</taxon>
        <taxon>Mucilaginibacter</taxon>
    </lineage>
</organism>
<dbReference type="RefSeq" id="WP_144915546.1">
    <property type="nucleotide sequence ID" value="NZ_VLLI01000014.1"/>
</dbReference>
<comment type="subcellular location">
    <subcellularLocation>
        <location evidence="1">Cell outer membrane</location>
    </subcellularLocation>
</comment>
<keyword evidence="9" id="KW-1185">Reference proteome</keyword>
<dbReference type="AlphaFoldDB" id="A0A562TQQ6"/>
<dbReference type="OrthoDB" id="5694214at2"/>
<feature type="domain" description="SusD-like N-terminal" evidence="7">
    <location>
        <begin position="74"/>
        <end position="222"/>
    </location>
</feature>
<dbReference type="Pfam" id="PF14322">
    <property type="entry name" value="SusD-like_3"/>
    <property type="match status" value="1"/>
</dbReference>
<evidence type="ECO:0000256" key="4">
    <source>
        <dbReference type="ARBA" id="ARBA00023136"/>
    </source>
</evidence>
<accession>A0A562TQQ6</accession>
<reference evidence="8 9" key="1">
    <citation type="submission" date="2019-07" db="EMBL/GenBank/DDBJ databases">
        <title>Genomic Encyclopedia of Archaeal and Bacterial Type Strains, Phase II (KMG-II): from individual species to whole genera.</title>
        <authorList>
            <person name="Goeker M."/>
        </authorList>
    </citation>
    <scope>NUCLEOTIDE SEQUENCE [LARGE SCALE GENOMIC DNA]</scope>
    <source>
        <strain evidence="8 9">ATCC BAA-1854</strain>
    </source>
</reference>
<sequence>MKKIIYISITMVIILGGCKKSTLELNNPNQITTATHWKTAADVLSGLAATYNSFVTESQTGLYTVRGVELMNGRGDDFFIRNDVSDLYTLSTFTNTASNGVSGGYWNTCYQGIFSANQVITYAPAIQMDATTKAQEIAEAEFLRGLFYFNLEINFQNVPLRLTIPVTQKDYYIAKSPATAVWAQIVKDFTDAAAALPTSYSAQWVGRATSGAAYAYLAKAYLYQGNYAAAEAAAANIMKGQYSLTANFSDNFDATHENNSESVFEIQLSDVGGTNPWTTGSGENLGTTVAQEFAPSQIGGWFEICPTDTLLSAFMKEKMPSGNYDLRLPATLVWQGETSALGGNTTFYQQPIANFFPGDFSSYHSRLKKYQNFNQANELVGANNTQYSSSNNERVMRYAEVLMIHAEAVTMQGRPQDAYVDVNAIRTRAGLAALPAGYSQTQMMTEIMHQRMIEFAREGDRFYDLVRWNLIQQALTNSDKVGKQYYTTKFNYFPIPQSELDNNPLMVQNPAWGN</sequence>
<comment type="caution">
    <text evidence="8">The sequence shown here is derived from an EMBL/GenBank/DDBJ whole genome shotgun (WGS) entry which is preliminary data.</text>
</comment>
<evidence type="ECO:0000256" key="3">
    <source>
        <dbReference type="ARBA" id="ARBA00022729"/>
    </source>
</evidence>
<keyword evidence="5" id="KW-0998">Cell outer membrane</keyword>
<evidence type="ECO:0000313" key="9">
    <source>
        <dbReference type="Proteomes" id="UP000317010"/>
    </source>
</evidence>
<keyword evidence="3" id="KW-0732">Signal</keyword>